<reference evidence="2 3" key="1">
    <citation type="submission" date="2016-10" db="EMBL/GenBank/DDBJ databases">
        <authorList>
            <person name="de Groot N.N."/>
        </authorList>
    </citation>
    <scope>NUCLEOTIDE SEQUENCE [LARGE SCALE GENOMIC DNA]</scope>
    <source>
        <strain evidence="2 3">DSM 26515</strain>
    </source>
</reference>
<dbReference type="SUPFAM" id="SSF159238">
    <property type="entry name" value="SO1590-like"/>
    <property type="match status" value="1"/>
</dbReference>
<accession>A0A1H6QZ16</accession>
<protein>
    <recommendedName>
        <fullName evidence="4">DUF3224 domain-containing protein</fullName>
    </recommendedName>
</protein>
<dbReference type="Gene3D" id="2.40.350.10">
    <property type="entry name" value="SO1590-like"/>
    <property type="match status" value="1"/>
</dbReference>
<name>A0A1H6QZ16_9GAMM</name>
<dbReference type="RefSeq" id="WP_091333955.1">
    <property type="nucleotide sequence ID" value="NZ_FNYC01000001.1"/>
</dbReference>
<dbReference type="OrthoDB" id="69764at2"/>
<evidence type="ECO:0000256" key="1">
    <source>
        <dbReference type="SAM" id="MobiDB-lite"/>
    </source>
</evidence>
<dbReference type="AlphaFoldDB" id="A0A1H6QZ16"/>
<dbReference type="STRING" id="529704.SAMN02927913_0852"/>
<evidence type="ECO:0000313" key="2">
    <source>
        <dbReference type="EMBL" id="SEI49038.1"/>
    </source>
</evidence>
<feature type="region of interest" description="Disordered" evidence="1">
    <location>
        <begin position="1"/>
        <end position="25"/>
    </location>
</feature>
<organism evidence="2 3">
    <name type="scientific">Frateuria terrea</name>
    <dbReference type="NCBI Taxonomy" id="529704"/>
    <lineage>
        <taxon>Bacteria</taxon>
        <taxon>Pseudomonadati</taxon>
        <taxon>Pseudomonadota</taxon>
        <taxon>Gammaproteobacteria</taxon>
        <taxon>Lysobacterales</taxon>
        <taxon>Rhodanobacteraceae</taxon>
        <taxon>Frateuria</taxon>
    </lineage>
</organism>
<dbReference type="EMBL" id="FNYC01000001">
    <property type="protein sequence ID" value="SEI49038.1"/>
    <property type="molecule type" value="Genomic_DNA"/>
</dbReference>
<gene>
    <name evidence="2" type="ORF">SAMN04487997_0937</name>
</gene>
<dbReference type="Pfam" id="PF11528">
    <property type="entry name" value="DUF3224"/>
    <property type="match status" value="1"/>
</dbReference>
<sequence>MHASGTFDVKLAPQPPAPGTEPAGLGRLSIDKRFHGDLEATSLGEMLSAGTEVPGSAGYVAIERVTGTLHGREGSFVLMHYGLMERGTPGLRVSVVPDSGTGALEGIRGELTILIEQGRHEYGFEYELP</sequence>
<evidence type="ECO:0000313" key="3">
    <source>
        <dbReference type="Proteomes" id="UP000199420"/>
    </source>
</evidence>
<dbReference type="Proteomes" id="UP000199420">
    <property type="component" value="Unassembled WGS sequence"/>
</dbReference>
<evidence type="ECO:0008006" key="4">
    <source>
        <dbReference type="Google" id="ProtNLM"/>
    </source>
</evidence>
<dbReference type="InterPro" id="IPR023159">
    <property type="entry name" value="SO1590-like_sf"/>
</dbReference>
<proteinExistence type="predicted"/>
<keyword evidence="3" id="KW-1185">Reference proteome</keyword>
<dbReference type="InterPro" id="IPR021607">
    <property type="entry name" value="DUF3224"/>
</dbReference>